<organism evidence="1 2">
    <name type="scientific">Naganishia friedmannii</name>
    <dbReference type="NCBI Taxonomy" id="89922"/>
    <lineage>
        <taxon>Eukaryota</taxon>
        <taxon>Fungi</taxon>
        <taxon>Dikarya</taxon>
        <taxon>Basidiomycota</taxon>
        <taxon>Agaricomycotina</taxon>
        <taxon>Tremellomycetes</taxon>
        <taxon>Filobasidiales</taxon>
        <taxon>Filobasidiaceae</taxon>
        <taxon>Naganishia</taxon>
    </lineage>
</organism>
<reference evidence="1" key="1">
    <citation type="submission" date="2023-04" db="EMBL/GenBank/DDBJ databases">
        <title>Draft Genome sequencing of Naganishia species isolated from polar environments using Oxford Nanopore Technology.</title>
        <authorList>
            <person name="Leo P."/>
            <person name="Venkateswaran K."/>
        </authorList>
    </citation>
    <scope>NUCLEOTIDE SEQUENCE</scope>
    <source>
        <strain evidence="1">MNA-CCFEE 5423</strain>
    </source>
</reference>
<dbReference type="EMBL" id="JASBWT010000001">
    <property type="protein sequence ID" value="KAJ9109139.1"/>
    <property type="molecule type" value="Genomic_DNA"/>
</dbReference>
<accession>A0ACC2WD65</accession>
<comment type="caution">
    <text evidence="1">The sequence shown here is derived from an EMBL/GenBank/DDBJ whole genome shotgun (WGS) entry which is preliminary data.</text>
</comment>
<evidence type="ECO:0000313" key="1">
    <source>
        <dbReference type="EMBL" id="KAJ9109139.1"/>
    </source>
</evidence>
<name>A0ACC2WD65_9TREE</name>
<gene>
    <name evidence="1" type="ORF">QFC21_000467</name>
</gene>
<proteinExistence type="predicted"/>
<protein>
    <submittedName>
        <fullName evidence="1">Uncharacterized protein</fullName>
    </submittedName>
</protein>
<keyword evidence="2" id="KW-1185">Reference proteome</keyword>
<dbReference type="Proteomes" id="UP001227268">
    <property type="component" value="Unassembled WGS sequence"/>
</dbReference>
<sequence>MSSTGVPSPDVYLAPNFEPSALKVAQLRGILFAHQVNVPSTAKKAALVQLFEDNVRPRAQKLLSDASSVKPSNKGITEIGHDGEPIAAPKTAKRPRQSRVKKTAVSDVEPVVDDVEPGANGEAEDDEAEIVEIKQMPKRVTRRSVAASSSPPFEAIPISLPATTRKSRKSTVNLAPPLNHDSPAQDSAQVLVPSTVTRNIRKKPSVGILREESEPEDEKTKGNSKAGKIDVETAAPEVTRHTKGRKSVVLQEDRDGEGNSGNFSDFNPFQSGGENSPQMGVAEQVRLRKKRQTLGGATTSGTPSRAHRRRSEPGQGHIAHNSVTDESPEKMSAKAHPAAQSGVTPPSLKKFQPELGQMRSPPDEWKKSRLSNVAAQSGDEIKDEEDHQDHADDFGDNIDVAKYEQHNKLVSERISGRTRSSLVKTGDNGDPQGLVARRAPQTEDRAPATEFVSVVHRTEEVATSQALIKPTSDSTTTKHLSQILIILLVSILTPVLRSWQAQSNQLGYCDTGSNINTRLIQDRRVQTKKNDCKTHKIDDPEYACQLDQDSFFEVVGIAPNSCTPCPEHAVCQNGELLRCQQGYQLVLDWRQTELTKYLLDGLPITGPVAFPPSCQIDFKRKALSARIAKEIESDLAKRHGDVICSQSVWNSDSSEESVDIVRDGMSEEELKESLFGKMKLSKEDFEEQFGIAVKDLLAYDNIGIARLGNGTTYYAATRSVIPTSCALKIKTAKEAKQHKKEIGLLSFVGALALLLQNRYKQKKAEDVQVKELVAISLAKLQDRVSCDVSELLKTAHWVFEQKHLHFTEPEEAPEPYLRPDQMRDDVLILVPQAQRKHLWARVQGIVESNANVQVDEQEVFGDVWKTWEWVGSTRKDLQERSMFPVA</sequence>
<evidence type="ECO:0000313" key="2">
    <source>
        <dbReference type="Proteomes" id="UP001227268"/>
    </source>
</evidence>